<dbReference type="InterPro" id="IPR015683">
    <property type="entry name" value="Ionotropic_Glu_rcpt"/>
</dbReference>
<sequence length="197" mass="22055">MNVMKFKSENNLNVRSEYDYPGECKNNSIAAAFLELPYERVFITHDCKGYTATTPTYRFGGFVFQKGSPIAADFSEAILKLSENGMLKSLEDGWFVPSSECSANATNKETESLSLSSFWGLYLISGATSTICFILFLVSLLRNYRHDRQDASKRLIWSEAVKLARYICDSQGMQNPGRVLTSAGTQDADIEMQYILG</sequence>
<evidence type="ECO:0000313" key="3">
    <source>
        <dbReference type="Proteomes" id="UP000827721"/>
    </source>
</evidence>
<feature type="transmembrane region" description="Helical" evidence="1">
    <location>
        <begin position="119"/>
        <end position="141"/>
    </location>
</feature>
<evidence type="ECO:0000256" key="1">
    <source>
        <dbReference type="SAM" id="Phobius"/>
    </source>
</evidence>
<comment type="caution">
    <text evidence="2">The sequence shown here is derived from an EMBL/GenBank/DDBJ whole genome shotgun (WGS) entry which is preliminary data.</text>
</comment>
<organism evidence="2 3">
    <name type="scientific">Xanthoceras sorbifolium</name>
    <dbReference type="NCBI Taxonomy" id="99658"/>
    <lineage>
        <taxon>Eukaryota</taxon>
        <taxon>Viridiplantae</taxon>
        <taxon>Streptophyta</taxon>
        <taxon>Embryophyta</taxon>
        <taxon>Tracheophyta</taxon>
        <taxon>Spermatophyta</taxon>
        <taxon>Magnoliopsida</taxon>
        <taxon>eudicotyledons</taxon>
        <taxon>Gunneridae</taxon>
        <taxon>Pentapetalae</taxon>
        <taxon>rosids</taxon>
        <taxon>malvids</taxon>
        <taxon>Sapindales</taxon>
        <taxon>Sapindaceae</taxon>
        <taxon>Xanthoceroideae</taxon>
        <taxon>Xanthoceras</taxon>
    </lineage>
</organism>
<dbReference type="Gene3D" id="3.40.190.10">
    <property type="entry name" value="Periplasmic binding protein-like II"/>
    <property type="match status" value="1"/>
</dbReference>
<keyword evidence="1" id="KW-0472">Membrane</keyword>
<dbReference type="PANTHER" id="PTHR18966">
    <property type="entry name" value="IONOTROPIC GLUTAMATE RECEPTOR"/>
    <property type="match status" value="1"/>
</dbReference>
<dbReference type="SUPFAM" id="SSF53850">
    <property type="entry name" value="Periplasmic binding protein-like II"/>
    <property type="match status" value="1"/>
</dbReference>
<name>A0ABQ8HWU4_9ROSI</name>
<reference evidence="2 3" key="1">
    <citation type="submission" date="2021-02" db="EMBL/GenBank/DDBJ databases">
        <title>Plant Genome Project.</title>
        <authorList>
            <person name="Zhang R.-G."/>
        </authorList>
    </citation>
    <scope>NUCLEOTIDE SEQUENCE [LARGE SCALE GENOMIC DNA]</scope>
    <source>
        <tissue evidence="2">Leaves</tissue>
    </source>
</reference>
<dbReference type="EMBL" id="JAFEMO010000006">
    <property type="protein sequence ID" value="KAH7568830.1"/>
    <property type="molecule type" value="Genomic_DNA"/>
</dbReference>
<proteinExistence type="predicted"/>
<keyword evidence="1" id="KW-1133">Transmembrane helix</keyword>
<accession>A0ABQ8HWU4</accession>
<dbReference type="Proteomes" id="UP000827721">
    <property type="component" value="Unassembled WGS sequence"/>
</dbReference>
<protein>
    <submittedName>
        <fullName evidence="2">Uncharacterized protein</fullName>
    </submittedName>
</protein>
<gene>
    <name evidence="2" type="ORF">JRO89_XS06G0058700</name>
</gene>
<keyword evidence="3" id="KW-1185">Reference proteome</keyword>
<evidence type="ECO:0000313" key="2">
    <source>
        <dbReference type="EMBL" id="KAH7568830.1"/>
    </source>
</evidence>
<keyword evidence="1" id="KW-0812">Transmembrane</keyword>